<name>A0A0E9SVW3_ANGAN</name>
<reference evidence="2" key="1">
    <citation type="submission" date="2014-11" db="EMBL/GenBank/DDBJ databases">
        <authorList>
            <person name="Amaro Gonzalez C."/>
        </authorList>
    </citation>
    <scope>NUCLEOTIDE SEQUENCE</scope>
</reference>
<dbReference type="AlphaFoldDB" id="A0A0E9SVW3"/>
<evidence type="ECO:0000256" key="1">
    <source>
        <dbReference type="SAM" id="MobiDB-lite"/>
    </source>
</evidence>
<proteinExistence type="predicted"/>
<protein>
    <submittedName>
        <fullName evidence="2">Uncharacterized protein</fullName>
    </submittedName>
</protein>
<evidence type="ECO:0000313" key="2">
    <source>
        <dbReference type="EMBL" id="JAH45382.1"/>
    </source>
</evidence>
<sequence>MISITVVTEEKIPRPGTPPIIKSTDCLSEKKQTGRIKRKTSRDSLRDTVWPLYIPSILPKNKKRVASLKSC</sequence>
<dbReference type="EMBL" id="GBXM01063195">
    <property type="protein sequence ID" value="JAH45382.1"/>
    <property type="molecule type" value="Transcribed_RNA"/>
</dbReference>
<reference evidence="2" key="2">
    <citation type="journal article" date="2015" name="Fish Shellfish Immunol.">
        <title>Early steps in the European eel (Anguilla anguilla)-Vibrio vulnificus interaction in the gills: Role of the RtxA13 toxin.</title>
        <authorList>
            <person name="Callol A."/>
            <person name="Pajuelo D."/>
            <person name="Ebbesson L."/>
            <person name="Teles M."/>
            <person name="MacKenzie S."/>
            <person name="Amaro C."/>
        </authorList>
    </citation>
    <scope>NUCLEOTIDE SEQUENCE</scope>
</reference>
<feature type="region of interest" description="Disordered" evidence="1">
    <location>
        <begin position="13"/>
        <end position="40"/>
    </location>
</feature>
<organism evidence="2">
    <name type="scientific">Anguilla anguilla</name>
    <name type="common">European freshwater eel</name>
    <name type="synonym">Muraena anguilla</name>
    <dbReference type="NCBI Taxonomy" id="7936"/>
    <lineage>
        <taxon>Eukaryota</taxon>
        <taxon>Metazoa</taxon>
        <taxon>Chordata</taxon>
        <taxon>Craniata</taxon>
        <taxon>Vertebrata</taxon>
        <taxon>Euteleostomi</taxon>
        <taxon>Actinopterygii</taxon>
        <taxon>Neopterygii</taxon>
        <taxon>Teleostei</taxon>
        <taxon>Anguilliformes</taxon>
        <taxon>Anguillidae</taxon>
        <taxon>Anguilla</taxon>
    </lineage>
</organism>
<accession>A0A0E9SVW3</accession>